<sequence>MWPVRLLIRLRFVGLELVGLGFVSLEFVGSGFVGLGFVDLRVPLPNLSKTLGLIRVGMPSVGQFIISKRFQ</sequence>
<comment type="caution">
    <text evidence="2">The sequence shown here is derived from an EMBL/GenBank/DDBJ whole genome shotgun (WGS) entry which is preliminary data.</text>
</comment>
<keyword evidence="1" id="KW-1133">Transmembrane helix</keyword>
<keyword evidence="1" id="KW-0812">Transmembrane</keyword>
<gene>
    <name evidence="2" type="ORF">NQ318_016461</name>
</gene>
<proteinExistence type="predicted"/>
<keyword evidence="1" id="KW-0472">Membrane</keyword>
<dbReference type="Proteomes" id="UP001162162">
    <property type="component" value="Unassembled WGS sequence"/>
</dbReference>
<protein>
    <submittedName>
        <fullName evidence="2">Uncharacterized protein</fullName>
    </submittedName>
</protein>
<dbReference type="AlphaFoldDB" id="A0AAV8Z5P9"/>
<accession>A0AAV8Z5P9</accession>
<organism evidence="2 3">
    <name type="scientific">Aromia moschata</name>
    <dbReference type="NCBI Taxonomy" id="1265417"/>
    <lineage>
        <taxon>Eukaryota</taxon>
        <taxon>Metazoa</taxon>
        <taxon>Ecdysozoa</taxon>
        <taxon>Arthropoda</taxon>
        <taxon>Hexapoda</taxon>
        <taxon>Insecta</taxon>
        <taxon>Pterygota</taxon>
        <taxon>Neoptera</taxon>
        <taxon>Endopterygota</taxon>
        <taxon>Coleoptera</taxon>
        <taxon>Polyphaga</taxon>
        <taxon>Cucujiformia</taxon>
        <taxon>Chrysomeloidea</taxon>
        <taxon>Cerambycidae</taxon>
        <taxon>Cerambycinae</taxon>
        <taxon>Callichromatini</taxon>
        <taxon>Aromia</taxon>
    </lineage>
</organism>
<name>A0AAV8Z5P9_9CUCU</name>
<feature type="transmembrane region" description="Helical" evidence="1">
    <location>
        <begin position="12"/>
        <end position="38"/>
    </location>
</feature>
<keyword evidence="3" id="KW-1185">Reference proteome</keyword>
<evidence type="ECO:0000256" key="1">
    <source>
        <dbReference type="SAM" id="Phobius"/>
    </source>
</evidence>
<evidence type="ECO:0000313" key="3">
    <source>
        <dbReference type="Proteomes" id="UP001162162"/>
    </source>
</evidence>
<dbReference type="EMBL" id="JAPWTK010000016">
    <property type="protein sequence ID" value="KAJ8958733.1"/>
    <property type="molecule type" value="Genomic_DNA"/>
</dbReference>
<reference evidence="2" key="1">
    <citation type="journal article" date="2023" name="Insect Mol. Biol.">
        <title>Genome sequencing provides insights into the evolution of gene families encoding plant cell wall-degrading enzymes in longhorned beetles.</title>
        <authorList>
            <person name="Shin N.R."/>
            <person name="Okamura Y."/>
            <person name="Kirsch R."/>
            <person name="Pauchet Y."/>
        </authorList>
    </citation>
    <scope>NUCLEOTIDE SEQUENCE</scope>
    <source>
        <strain evidence="2">AMC_N1</strain>
    </source>
</reference>
<evidence type="ECO:0000313" key="2">
    <source>
        <dbReference type="EMBL" id="KAJ8958733.1"/>
    </source>
</evidence>